<evidence type="ECO:0000256" key="12">
    <source>
        <dbReference type="ARBA" id="ARBA00023328"/>
    </source>
</evidence>
<comment type="subcellular location">
    <subcellularLocation>
        <location evidence="2">Chromosome</location>
        <location evidence="2">Centromere</location>
        <location evidence="2">Kinetochore</location>
    </subcellularLocation>
    <subcellularLocation>
        <location evidence="1">Cytoplasm</location>
        <location evidence="1">Cytoskeleton</location>
        <location evidence="1">Spindle</location>
    </subcellularLocation>
</comment>
<evidence type="ECO:0000256" key="13">
    <source>
        <dbReference type="SAM" id="MobiDB-lite"/>
    </source>
</evidence>
<dbReference type="Proteomes" id="UP000515159">
    <property type="component" value="Chromosome 6"/>
</dbReference>
<proteinExistence type="inferred from homology"/>
<evidence type="ECO:0000313" key="14">
    <source>
        <dbReference type="Proteomes" id="UP000515159"/>
    </source>
</evidence>
<keyword evidence="10" id="KW-0206">Cytoskeleton</keyword>
<keyword evidence="12" id="KW-0137">Centromere</keyword>
<dbReference type="GeneID" id="117363046"/>
<dbReference type="GO" id="GO:0007059">
    <property type="term" value="P:chromosome segregation"/>
    <property type="evidence" value="ECO:0007669"/>
    <property type="project" value="InterPro"/>
</dbReference>
<dbReference type="FunCoup" id="A0A6P8RL87">
    <property type="interactions" value="575"/>
</dbReference>
<dbReference type="InParanoid" id="A0A6P8RL87"/>
<organism evidence="14 15">
    <name type="scientific">Geotrypetes seraphini</name>
    <name type="common">Gaboon caecilian</name>
    <name type="synonym">Caecilia seraphini</name>
    <dbReference type="NCBI Taxonomy" id="260995"/>
    <lineage>
        <taxon>Eukaryota</taxon>
        <taxon>Metazoa</taxon>
        <taxon>Chordata</taxon>
        <taxon>Craniata</taxon>
        <taxon>Vertebrata</taxon>
        <taxon>Euteleostomi</taxon>
        <taxon>Amphibia</taxon>
        <taxon>Gymnophiona</taxon>
        <taxon>Geotrypetes</taxon>
    </lineage>
</organism>
<evidence type="ECO:0000256" key="6">
    <source>
        <dbReference type="ARBA" id="ARBA00022618"/>
    </source>
</evidence>
<accession>A0A6P8RL87</accession>
<evidence type="ECO:0000256" key="8">
    <source>
        <dbReference type="ARBA" id="ARBA00022776"/>
    </source>
</evidence>
<protein>
    <submittedName>
        <fullName evidence="15">Spindle and kinetochore-associated protein 3 isoform X3</fullName>
    </submittedName>
</protein>
<evidence type="ECO:0000256" key="2">
    <source>
        <dbReference type="ARBA" id="ARBA00004629"/>
    </source>
</evidence>
<gene>
    <name evidence="15" type="primary">SKA3</name>
</gene>
<dbReference type="GO" id="GO:0000940">
    <property type="term" value="C:outer kinetochore"/>
    <property type="evidence" value="ECO:0007669"/>
    <property type="project" value="InterPro"/>
</dbReference>
<dbReference type="RefSeq" id="XP_033806137.1">
    <property type="nucleotide sequence ID" value="XM_033950246.1"/>
</dbReference>
<dbReference type="PANTHER" id="PTHR48118:SF1">
    <property type="entry name" value="SPINDLE AND KINETOCHORE-ASSOCIATED PROTEIN 3"/>
    <property type="match status" value="1"/>
</dbReference>
<keyword evidence="7" id="KW-0493">Microtubule</keyword>
<comment type="similarity">
    <text evidence="3">Belongs to the SKA3 family.</text>
</comment>
<evidence type="ECO:0000256" key="7">
    <source>
        <dbReference type="ARBA" id="ARBA00022701"/>
    </source>
</evidence>
<dbReference type="GO" id="GO:0000278">
    <property type="term" value="P:mitotic cell cycle"/>
    <property type="evidence" value="ECO:0007669"/>
    <property type="project" value="TreeGrafter"/>
</dbReference>
<dbReference type="PANTHER" id="PTHR48118">
    <property type="entry name" value="SPINDLE AND KINETOCHORE-ASSOCIATED PROTEIN 3"/>
    <property type="match status" value="1"/>
</dbReference>
<evidence type="ECO:0000256" key="1">
    <source>
        <dbReference type="ARBA" id="ARBA00004186"/>
    </source>
</evidence>
<dbReference type="GO" id="GO:0005876">
    <property type="term" value="C:spindle microtubule"/>
    <property type="evidence" value="ECO:0007669"/>
    <property type="project" value="TreeGrafter"/>
</dbReference>
<reference evidence="15" key="1">
    <citation type="submission" date="2025-08" db="UniProtKB">
        <authorList>
            <consortium name="RefSeq"/>
        </authorList>
    </citation>
    <scope>IDENTIFICATION</scope>
</reference>
<keyword evidence="4" id="KW-0158">Chromosome</keyword>
<keyword evidence="5" id="KW-0963">Cytoplasm</keyword>
<dbReference type="InterPro" id="IPR033341">
    <property type="entry name" value="SKA3"/>
</dbReference>
<dbReference type="Gene3D" id="6.10.250.1400">
    <property type="match status" value="1"/>
</dbReference>
<keyword evidence="9" id="KW-0995">Kinetochore</keyword>
<keyword evidence="8" id="KW-0498">Mitosis</keyword>
<evidence type="ECO:0000256" key="10">
    <source>
        <dbReference type="ARBA" id="ARBA00023212"/>
    </source>
</evidence>
<feature type="compositionally biased region" description="Basic and acidic residues" evidence="13">
    <location>
        <begin position="38"/>
        <end position="48"/>
    </location>
</feature>
<evidence type="ECO:0000313" key="15">
    <source>
        <dbReference type="RefSeq" id="XP_033806137.1"/>
    </source>
</evidence>
<evidence type="ECO:0000256" key="9">
    <source>
        <dbReference type="ARBA" id="ARBA00022838"/>
    </source>
</evidence>
<evidence type="ECO:0000256" key="5">
    <source>
        <dbReference type="ARBA" id="ARBA00022490"/>
    </source>
</evidence>
<dbReference type="OrthoDB" id="5987638at2759"/>
<dbReference type="AlphaFoldDB" id="A0A6P8RL87"/>
<sequence length="505" mass="56652">MHLITMTLVSGESYSFLPLIGSLFSIASSQLETGSSDRGQEKTDERFPDFNGYEDESPMRVLHDLHSEVRALKRNIQSSTDQVYSKAEEITEFLKAYKVLKQRTAMDLENIKVLFEKYGYKPLSVEDQVNEQESGCDNPDISGHEHLHKTDQEQMENKLPAPRDLPQIPQLSAFGLSHYQFHARTVTNIAALNGIANVKEDPKNIQVPVMPRTPKCTLYMEDDALLESCFPKLEPFSIAEYHMKLNDDYTMALINRAQEKKNVPEGKSNNVHARPPVFFCDITTPVLSSQLSHMSGAANLNSPLPPIFCTPGIKIHKKENIKPVETPGTAHPSNDGLTPPAHSFQSQCLQNEAVQTRQTAPEVLPNIDKASEKLCLEDPALLVMRSGRYLEESALRAFPVKTSIDANQLGTPQRPDMTISITEDATKYHMKIAPSPLKISDYEKMLQTPQRPEMTSSLMSDILKVLPNYYRNITTPTPVKIESIKGAVTRHEGKMNSKHINKETV</sequence>
<keyword evidence="11" id="KW-0131">Cell cycle</keyword>
<evidence type="ECO:0000256" key="4">
    <source>
        <dbReference type="ARBA" id="ARBA00022454"/>
    </source>
</evidence>
<feature type="region of interest" description="Disordered" evidence="13">
    <location>
        <begin position="33"/>
        <end position="52"/>
    </location>
</feature>
<keyword evidence="6" id="KW-0132">Cell division</keyword>
<dbReference type="CTD" id="221150"/>
<dbReference type="GO" id="GO:0051301">
    <property type="term" value="P:cell division"/>
    <property type="evidence" value="ECO:0007669"/>
    <property type="project" value="UniProtKB-KW"/>
</dbReference>
<keyword evidence="14" id="KW-1185">Reference proteome</keyword>
<evidence type="ECO:0000256" key="11">
    <source>
        <dbReference type="ARBA" id="ARBA00023306"/>
    </source>
</evidence>
<evidence type="ECO:0000256" key="3">
    <source>
        <dbReference type="ARBA" id="ARBA00007716"/>
    </source>
</evidence>
<name>A0A6P8RL87_GEOSA</name>